<evidence type="ECO:0000313" key="6">
    <source>
        <dbReference type="Proteomes" id="UP000289340"/>
    </source>
</evidence>
<dbReference type="PANTHER" id="PTHR36062:SF1">
    <property type="entry name" value="OS01G0687300 PROTEIN"/>
    <property type="match status" value="1"/>
</dbReference>
<dbReference type="EMBL" id="QZWG01000011">
    <property type="protein sequence ID" value="RZB79498.1"/>
    <property type="molecule type" value="Genomic_DNA"/>
</dbReference>
<feature type="compositionally biased region" description="Polar residues" evidence="1">
    <location>
        <begin position="540"/>
        <end position="549"/>
    </location>
</feature>
<reference evidence="3 6" key="1">
    <citation type="submission" date="2018-09" db="EMBL/GenBank/DDBJ databases">
        <title>A high-quality reference genome of wild soybean provides a powerful tool to mine soybean genomes.</title>
        <authorList>
            <person name="Xie M."/>
            <person name="Chung C.Y.L."/>
            <person name="Li M.-W."/>
            <person name="Wong F.-L."/>
            <person name="Chan T.-F."/>
            <person name="Lam H.-M."/>
        </authorList>
    </citation>
    <scope>NUCLEOTIDE SEQUENCE [LARGE SCALE GENOMIC DNA]</scope>
    <source>
        <strain evidence="6">cv. W05</strain>
        <tissue evidence="3">Hypocotyl of etiolated seedlings</tissue>
    </source>
</reference>
<gene>
    <name evidence="3" type="ORF">D0Y65_029664</name>
</gene>
<feature type="region of interest" description="Disordered" evidence="1">
    <location>
        <begin position="106"/>
        <end position="168"/>
    </location>
</feature>
<evidence type="ECO:0000256" key="1">
    <source>
        <dbReference type="SAM" id="MobiDB-lite"/>
    </source>
</evidence>
<evidence type="ECO:0000313" key="2">
    <source>
        <dbReference type="EMBL" id="RZB79497.1"/>
    </source>
</evidence>
<dbReference type="Gramene" id="XM_028335969.1">
    <property type="protein sequence ID" value="XP_028191770.1"/>
    <property type="gene ID" value="LOC114377457"/>
</dbReference>
<dbReference type="EMBL" id="QZWG01000011">
    <property type="protein sequence ID" value="RZB79497.1"/>
    <property type="molecule type" value="Genomic_DNA"/>
</dbReference>
<keyword evidence="6" id="KW-1185">Reference proteome</keyword>
<comment type="caution">
    <text evidence="3">The sequence shown here is derived from an EMBL/GenBank/DDBJ whole genome shotgun (WGS) entry which is preliminary data.</text>
</comment>
<dbReference type="PANTHER" id="PTHR36062">
    <property type="entry name" value="OS01G0687300 PROTEIN"/>
    <property type="match status" value="1"/>
</dbReference>
<evidence type="ECO:0000313" key="5">
    <source>
        <dbReference type="EMBL" id="RZB79500.1"/>
    </source>
</evidence>
<feature type="compositionally biased region" description="Basic and acidic residues" evidence="1">
    <location>
        <begin position="135"/>
        <end position="157"/>
    </location>
</feature>
<evidence type="ECO:0000313" key="3">
    <source>
        <dbReference type="EMBL" id="RZB79498.1"/>
    </source>
</evidence>
<name>A0A445I092_GLYSO</name>
<organism evidence="3 6">
    <name type="scientific">Glycine soja</name>
    <name type="common">Wild soybean</name>
    <dbReference type="NCBI Taxonomy" id="3848"/>
    <lineage>
        <taxon>Eukaryota</taxon>
        <taxon>Viridiplantae</taxon>
        <taxon>Streptophyta</taxon>
        <taxon>Embryophyta</taxon>
        <taxon>Tracheophyta</taxon>
        <taxon>Spermatophyta</taxon>
        <taxon>Magnoliopsida</taxon>
        <taxon>eudicotyledons</taxon>
        <taxon>Gunneridae</taxon>
        <taxon>Pentapetalae</taxon>
        <taxon>rosids</taxon>
        <taxon>fabids</taxon>
        <taxon>Fabales</taxon>
        <taxon>Fabaceae</taxon>
        <taxon>Papilionoideae</taxon>
        <taxon>50 kb inversion clade</taxon>
        <taxon>NPAAA clade</taxon>
        <taxon>indigoferoid/millettioid clade</taxon>
        <taxon>Phaseoleae</taxon>
        <taxon>Glycine</taxon>
        <taxon>Glycine subgen. Soja</taxon>
    </lineage>
</organism>
<feature type="compositionally biased region" description="Basic and acidic residues" evidence="1">
    <location>
        <begin position="559"/>
        <end position="568"/>
    </location>
</feature>
<proteinExistence type="predicted"/>
<accession>A0A445I092</accession>
<dbReference type="InterPro" id="IPR037476">
    <property type="entry name" value="PCH1"/>
</dbReference>
<evidence type="ECO:0000313" key="4">
    <source>
        <dbReference type="EMBL" id="RZB79499.1"/>
    </source>
</evidence>
<dbReference type="AlphaFoldDB" id="A0A445I092"/>
<feature type="region of interest" description="Disordered" evidence="1">
    <location>
        <begin position="540"/>
        <end position="568"/>
    </location>
</feature>
<dbReference type="GO" id="GO:0010099">
    <property type="term" value="P:regulation of photomorphogenesis"/>
    <property type="evidence" value="ECO:0007669"/>
    <property type="project" value="InterPro"/>
</dbReference>
<sequence>MKAERVSSRRKSISLSIMMPDDVAAQAFHDGDRVEAQAMHRNQSAWMAHWKQTSYKSATPACKNLGVDSEVRKEKEDSGAEQHDLLGGLDSSMRAGAVGEAARATSVTFSNEADDEKSKKAGCDPKPFPTFKFSRKLDGRLSLQREQHDGEGGKSETEPCSGDGNVSLNRAGTSGVGLSLASAHAPPKIEALAKECQVLSQEVLPTALVMKSPWDVEQKNLAVSTSPWNDFAKSASDIVPNGRDKGKTVMPQFTHEPFEICQSSYHLASRGQFTSTKYHTFSSLLISEKKMSSLLDPQKSSFSRWMQGGIAHLPHDSMAGSDDRLYFIRGQHHEIEKYVANPNITCQTESSKSAKPQNLYGLSSLVAQVPCSIRDVGSMKIYTSIDSVEESSRGHPKISQTTHHFLMSKKTDVNFSDRGQFFREPIAPIKSKGSAFNEILDFSPPTSGHALKGLKLEDLGSPIKSEGKENVQDFKYPTCLKNESSAETDTMDMDALHKNNPPGDVPFQTNKCSKDSQNSLTSQGATISAREKTIAKSVNTTIPDINQEPQELLTEESPVVDRETSTSRTHSLDLDHFLSHADEHARSSSGNSSLRTDPSSRWVKRLKLCTLGSANGTESTKIGETSSHEKVNNILGKILKDSKTSLEPKMVHHAEGQMVPDLSTTVSTNGKSSLTAAKKTVEITLSHPWIQRWSHDRSASSQKRHEIGELHEPKSSTAVLKELKKKQFPSIAAMALMGKAMNNLNPSELIKKGPVIVWNMKGF</sequence>
<protein>
    <submittedName>
        <fullName evidence="2">F-box protein isoform A</fullName>
    </submittedName>
    <submittedName>
        <fullName evidence="3">F-box protein isoform B</fullName>
    </submittedName>
    <submittedName>
        <fullName evidence="4">F-box protein isoform C</fullName>
    </submittedName>
    <submittedName>
        <fullName evidence="5">F-box protein isoform D</fullName>
    </submittedName>
</protein>
<dbReference type="Proteomes" id="UP000289340">
    <property type="component" value="Chromosome 11"/>
</dbReference>
<feature type="region of interest" description="Disordered" evidence="1">
    <location>
        <begin position="694"/>
        <end position="713"/>
    </location>
</feature>
<dbReference type="Gramene" id="XM_028335970.1">
    <property type="protein sequence ID" value="XP_028191771.1"/>
    <property type="gene ID" value="LOC114377457"/>
</dbReference>
<dbReference type="EMBL" id="QZWG01000011">
    <property type="protein sequence ID" value="RZB79500.1"/>
    <property type="molecule type" value="Genomic_DNA"/>
</dbReference>
<dbReference type="EMBL" id="QZWG01000011">
    <property type="protein sequence ID" value="RZB79499.1"/>
    <property type="molecule type" value="Genomic_DNA"/>
</dbReference>